<feature type="non-terminal residue" evidence="6">
    <location>
        <position position="158"/>
    </location>
</feature>
<dbReference type="Gene3D" id="2.60.200.30">
    <property type="entry name" value="Probable inorganic polyphosphate/atp-NAD kinase, domain 2"/>
    <property type="match status" value="1"/>
</dbReference>
<sequence length="158" mass="16883">MKSLKAGIIFKREDPLIAGTARQVVRDLKKWGFKVDPAGAEFVITLGGDGTVLRAARMLAKRGIPILGVYLGGIGFLTEIELSELKSALEKIKSGKFKLDERTMIEARVGGRKVTALNDVVIGKSGISRVIKLSLHGIARDPIGYTADGMIFATATGS</sequence>
<keyword evidence="1" id="KW-0808">Transferase</keyword>
<dbReference type="AlphaFoldDB" id="A0A9D6UNL2"/>
<evidence type="ECO:0000256" key="2">
    <source>
        <dbReference type="ARBA" id="ARBA00022777"/>
    </source>
</evidence>
<dbReference type="EMBL" id="JACRKR010000136">
    <property type="protein sequence ID" value="MBI5078930.1"/>
    <property type="molecule type" value="Genomic_DNA"/>
</dbReference>
<evidence type="ECO:0000256" key="5">
    <source>
        <dbReference type="ARBA" id="ARBA00047925"/>
    </source>
</evidence>
<dbReference type="GO" id="GO:0019674">
    <property type="term" value="P:NAD+ metabolic process"/>
    <property type="evidence" value="ECO:0007669"/>
    <property type="project" value="InterPro"/>
</dbReference>
<dbReference type="GO" id="GO:0005524">
    <property type="term" value="F:ATP binding"/>
    <property type="evidence" value="ECO:0007669"/>
    <property type="project" value="UniProtKB-ARBA"/>
</dbReference>
<dbReference type="Gene3D" id="3.40.50.10330">
    <property type="entry name" value="Probable inorganic polyphosphate/atp-NAD kinase, domain 1"/>
    <property type="match status" value="1"/>
</dbReference>
<evidence type="ECO:0000313" key="6">
    <source>
        <dbReference type="EMBL" id="MBI5078930.1"/>
    </source>
</evidence>
<evidence type="ECO:0000313" key="7">
    <source>
        <dbReference type="Proteomes" id="UP000808761"/>
    </source>
</evidence>
<protein>
    <submittedName>
        <fullName evidence="6">NAD(+)/NADH kinase</fullName>
    </submittedName>
</protein>
<dbReference type="PANTHER" id="PTHR20275:SF0">
    <property type="entry name" value="NAD KINASE"/>
    <property type="match status" value="1"/>
</dbReference>
<keyword evidence="4" id="KW-0520">NAD</keyword>
<keyword evidence="3" id="KW-0521">NADP</keyword>
<reference evidence="6" key="1">
    <citation type="submission" date="2020-07" db="EMBL/GenBank/DDBJ databases">
        <title>Huge and variable diversity of episymbiotic CPR bacteria and DPANN archaea in groundwater ecosystems.</title>
        <authorList>
            <person name="He C.Y."/>
            <person name="Keren R."/>
            <person name="Whittaker M."/>
            <person name="Farag I.F."/>
            <person name="Doudna J."/>
            <person name="Cate J.H.D."/>
            <person name="Banfield J.F."/>
        </authorList>
    </citation>
    <scope>NUCLEOTIDE SEQUENCE</scope>
    <source>
        <strain evidence="6">NC_groundwater_1860_Pr3_B-0.1um_51_7</strain>
    </source>
</reference>
<dbReference type="SUPFAM" id="SSF111331">
    <property type="entry name" value="NAD kinase/diacylglycerol kinase-like"/>
    <property type="match status" value="1"/>
</dbReference>
<keyword evidence="2 6" id="KW-0418">Kinase</keyword>
<comment type="catalytic activity">
    <reaction evidence="5">
        <text>NAD(+) + ATP = ADP + NADP(+) + H(+)</text>
        <dbReference type="Rhea" id="RHEA:18629"/>
        <dbReference type="ChEBI" id="CHEBI:15378"/>
        <dbReference type="ChEBI" id="CHEBI:30616"/>
        <dbReference type="ChEBI" id="CHEBI:57540"/>
        <dbReference type="ChEBI" id="CHEBI:58349"/>
        <dbReference type="ChEBI" id="CHEBI:456216"/>
        <dbReference type="EC" id="2.7.1.23"/>
    </reaction>
</comment>
<dbReference type="InterPro" id="IPR017437">
    <property type="entry name" value="ATP-NAD_kinase_PpnK-typ_C"/>
</dbReference>
<accession>A0A9D6UNL2</accession>
<evidence type="ECO:0000256" key="1">
    <source>
        <dbReference type="ARBA" id="ARBA00022679"/>
    </source>
</evidence>
<dbReference type="GO" id="GO:0051287">
    <property type="term" value="F:NAD binding"/>
    <property type="evidence" value="ECO:0007669"/>
    <property type="project" value="UniProtKB-ARBA"/>
</dbReference>
<comment type="caution">
    <text evidence="6">The sequence shown here is derived from an EMBL/GenBank/DDBJ whole genome shotgun (WGS) entry which is preliminary data.</text>
</comment>
<evidence type="ECO:0000256" key="4">
    <source>
        <dbReference type="ARBA" id="ARBA00023027"/>
    </source>
</evidence>
<dbReference type="GO" id="GO:0006741">
    <property type="term" value="P:NADP+ biosynthetic process"/>
    <property type="evidence" value="ECO:0007669"/>
    <property type="project" value="InterPro"/>
</dbReference>
<dbReference type="InterPro" id="IPR017438">
    <property type="entry name" value="ATP-NAD_kinase_N"/>
</dbReference>
<dbReference type="InterPro" id="IPR002504">
    <property type="entry name" value="NADK"/>
</dbReference>
<proteinExistence type="predicted"/>
<name>A0A9D6UNL2_UNCSA</name>
<organism evidence="6 7">
    <name type="scientific">Candidatus Saganbacteria bacterium</name>
    <dbReference type="NCBI Taxonomy" id="2575572"/>
    <lineage>
        <taxon>Bacteria</taxon>
        <taxon>Bacillati</taxon>
        <taxon>Saganbacteria</taxon>
    </lineage>
</organism>
<dbReference type="GO" id="GO:0003951">
    <property type="term" value="F:NAD+ kinase activity"/>
    <property type="evidence" value="ECO:0007669"/>
    <property type="project" value="UniProtKB-EC"/>
</dbReference>
<dbReference type="Proteomes" id="UP000808761">
    <property type="component" value="Unassembled WGS sequence"/>
</dbReference>
<evidence type="ECO:0000256" key="3">
    <source>
        <dbReference type="ARBA" id="ARBA00022857"/>
    </source>
</evidence>
<dbReference type="PANTHER" id="PTHR20275">
    <property type="entry name" value="NAD KINASE"/>
    <property type="match status" value="1"/>
</dbReference>
<dbReference type="Pfam" id="PF01513">
    <property type="entry name" value="NAD_kinase"/>
    <property type="match status" value="1"/>
</dbReference>
<dbReference type="InterPro" id="IPR016064">
    <property type="entry name" value="NAD/diacylglycerol_kinase_sf"/>
</dbReference>
<gene>
    <name evidence="6" type="ORF">HZB08_02800</name>
</gene>